<evidence type="ECO:0000313" key="2">
    <source>
        <dbReference type="EMBL" id="SDN52135.1"/>
    </source>
</evidence>
<evidence type="ECO:0000256" key="1">
    <source>
        <dbReference type="SAM" id="Phobius"/>
    </source>
</evidence>
<feature type="transmembrane region" description="Helical" evidence="1">
    <location>
        <begin position="67"/>
        <end position="85"/>
    </location>
</feature>
<gene>
    <name evidence="2" type="ORF">SAMN05660199_00189</name>
</gene>
<proteinExistence type="predicted"/>
<keyword evidence="1" id="KW-1133">Transmembrane helix</keyword>
<dbReference type="AlphaFoldDB" id="A0A1H0C2P3"/>
<dbReference type="OrthoDB" id="3284289at2"/>
<keyword evidence="3" id="KW-1185">Reference proteome</keyword>
<dbReference type="STRING" id="1052260.SAMN05660199_00189"/>
<dbReference type="RefSeq" id="WP_091238058.1">
    <property type="nucleotide sequence ID" value="NZ_FNIR01000001.1"/>
</dbReference>
<accession>A0A1H0C2P3</accession>
<name>A0A1H0C2P3_9ACTN</name>
<evidence type="ECO:0000313" key="3">
    <source>
        <dbReference type="Proteomes" id="UP000199088"/>
    </source>
</evidence>
<feature type="transmembrane region" description="Helical" evidence="1">
    <location>
        <begin position="44"/>
        <end position="60"/>
    </location>
</feature>
<keyword evidence="1" id="KW-0812">Transmembrane</keyword>
<sequence>MGSQAGHRIRPLDAVLAGVLAALAAVLAVEDVVSLDDAVRVDSRSWWQVPLFVAAVLPVLRWRRSLVGVVVACTALMAVHVLLFGHTVRCGAGLPLAFVLAFLPGTAYPRWPQRLTALGGSVVLAAVVLVQDTAAGPEILPVVVLLQAALFGIGLVVAQRAAMARELRRRNADLRVLRDERAALEVGDDRARLSLRLEALLDQRLALLAAAADGGRTAADPAALQAVLVGIEEDSRRTLHEMRELVGRLRGGDVALAPAPSVAHLDALLAQHGSSRLQVGGDPRVLPASVELSAYRIVEHLVPVLADGPGAPVGVAVTFTYTALEILVAGSVPRGSDLRTAVARARERAVLHAGSLDLKVTRGRARVLAHLPVLGEA</sequence>
<protein>
    <recommendedName>
        <fullName evidence="4">Signal transduction histidine kinase</fullName>
    </recommendedName>
</protein>
<keyword evidence="1" id="KW-0472">Membrane</keyword>
<feature type="transmembrane region" description="Helical" evidence="1">
    <location>
        <begin position="139"/>
        <end position="158"/>
    </location>
</feature>
<dbReference type="EMBL" id="FNIR01000001">
    <property type="protein sequence ID" value="SDN52135.1"/>
    <property type="molecule type" value="Genomic_DNA"/>
</dbReference>
<evidence type="ECO:0008006" key="4">
    <source>
        <dbReference type="Google" id="ProtNLM"/>
    </source>
</evidence>
<reference evidence="3" key="1">
    <citation type="submission" date="2016-10" db="EMBL/GenBank/DDBJ databases">
        <authorList>
            <person name="Varghese N."/>
            <person name="Submissions S."/>
        </authorList>
    </citation>
    <scope>NUCLEOTIDE SEQUENCE [LARGE SCALE GENOMIC DNA]</scope>
    <source>
        <strain evidence="3">DSM 45843</strain>
    </source>
</reference>
<organism evidence="2 3">
    <name type="scientific">Klenkia soli</name>
    <dbReference type="NCBI Taxonomy" id="1052260"/>
    <lineage>
        <taxon>Bacteria</taxon>
        <taxon>Bacillati</taxon>
        <taxon>Actinomycetota</taxon>
        <taxon>Actinomycetes</taxon>
        <taxon>Geodermatophilales</taxon>
        <taxon>Geodermatophilaceae</taxon>
        <taxon>Klenkia</taxon>
    </lineage>
</organism>
<dbReference type="Proteomes" id="UP000199088">
    <property type="component" value="Unassembled WGS sequence"/>
</dbReference>